<dbReference type="AlphaFoldDB" id="A0A0A9Z364"/>
<feature type="non-terminal residue" evidence="3">
    <location>
        <position position="1"/>
    </location>
</feature>
<proteinExistence type="inferred from homology"/>
<accession>A0A0A9Z364</accession>
<evidence type="ECO:0000313" key="3">
    <source>
        <dbReference type="EMBL" id="JAG39682.1"/>
    </source>
</evidence>
<name>A0A0A9Z364_LYGHE</name>
<sequence>RAAIKYYYIMFKFAVLVLAIVAVTYARQLGAPENDTDNDNITADTLERILTDAEVHLKVKSIENVQKQVVGGEKYIVEFISGDNHRCTATWVVKQWESQKPMDVHVSCK</sequence>
<dbReference type="EMBL" id="GBHO01003922">
    <property type="protein sequence ID" value="JAG39682.1"/>
    <property type="molecule type" value="Transcribed_RNA"/>
</dbReference>
<protein>
    <submittedName>
        <fullName evidence="3">Cystatin</fullName>
    </submittedName>
</protein>
<organism evidence="3">
    <name type="scientific">Lygus hesperus</name>
    <name type="common">Western plant bug</name>
    <dbReference type="NCBI Taxonomy" id="30085"/>
    <lineage>
        <taxon>Eukaryota</taxon>
        <taxon>Metazoa</taxon>
        <taxon>Ecdysozoa</taxon>
        <taxon>Arthropoda</taxon>
        <taxon>Hexapoda</taxon>
        <taxon>Insecta</taxon>
        <taxon>Pterygota</taxon>
        <taxon>Neoptera</taxon>
        <taxon>Paraneoptera</taxon>
        <taxon>Hemiptera</taxon>
        <taxon>Heteroptera</taxon>
        <taxon>Panheteroptera</taxon>
        <taxon>Cimicomorpha</taxon>
        <taxon>Miridae</taxon>
        <taxon>Mirini</taxon>
        <taxon>Lygus</taxon>
    </lineage>
</organism>
<dbReference type="Gene3D" id="3.10.450.10">
    <property type="match status" value="1"/>
</dbReference>
<dbReference type="InterPro" id="IPR046350">
    <property type="entry name" value="Cystatin_sf"/>
</dbReference>
<gene>
    <name evidence="3" type="primary">CYT</name>
    <name evidence="3" type="ORF">CM83_28755</name>
</gene>
<feature type="chain" id="PRO_5002055258" evidence="2">
    <location>
        <begin position="27"/>
        <end position="109"/>
    </location>
</feature>
<keyword evidence="2" id="KW-0732">Signal</keyword>
<dbReference type="PROSITE" id="PS00287">
    <property type="entry name" value="CYSTATIN"/>
    <property type="match status" value="1"/>
</dbReference>
<reference evidence="3" key="2">
    <citation type="submission" date="2014-07" db="EMBL/GenBank/DDBJ databases">
        <authorList>
            <person name="Hull J."/>
        </authorList>
    </citation>
    <scope>NUCLEOTIDE SEQUENCE</scope>
</reference>
<dbReference type="SUPFAM" id="SSF54403">
    <property type="entry name" value="Cystatin/monellin"/>
    <property type="match status" value="1"/>
</dbReference>
<evidence type="ECO:0000256" key="1">
    <source>
        <dbReference type="ARBA" id="ARBA00009403"/>
    </source>
</evidence>
<evidence type="ECO:0000256" key="2">
    <source>
        <dbReference type="SAM" id="SignalP"/>
    </source>
</evidence>
<dbReference type="InterPro" id="IPR018073">
    <property type="entry name" value="Prot_inh_cystat_CS"/>
</dbReference>
<feature type="signal peptide" evidence="2">
    <location>
        <begin position="1"/>
        <end position="26"/>
    </location>
</feature>
<comment type="similarity">
    <text evidence="1">Belongs to the cystatin family.</text>
</comment>
<reference evidence="3" key="1">
    <citation type="journal article" date="2014" name="PLoS ONE">
        <title>Transcriptome-Based Identification of ABC Transporters in the Western Tarnished Plant Bug Lygus hesperus.</title>
        <authorList>
            <person name="Hull J.J."/>
            <person name="Chaney K."/>
            <person name="Geib S.M."/>
            <person name="Fabrick J.A."/>
            <person name="Brent C.S."/>
            <person name="Walsh D."/>
            <person name="Lavine L.C."/>
        </authorList>
    </citation>
    <scope>NUCLEOTIDE SEQUENCE</scope>
</reference>